<dbReference type="EMBL" id="CP023778">
    <property type="protein sequence ID" value="ATL69695.1"/>
    <property type="molecule type" value="Genomic_DNA"/>
</dbReference>
<protein>
    <submittedName>
        <fullName evidence="1">Uncharacterized protein</fullName>
    </submittedName>
</protein>
<dbReference type="Proteomes" id="UP000221961">
    <property type="component" value="Chromosome"/>
</dbReference>
<gene>
    <name evidence="1" type="ORF">CRH09_29530</name>
</gene>
<accession>A0A291RQU2</accession>
<evidence type="ECO:0000313" key="1">
    <source>
        <dbReference type="EMBL" id="ATL69695.1"/>
    </source>
</evidence>
<reference evidence="1 2" key="1">
    <citation type="submission" date="2017-10" db="EMBL/GenBank/DDBJ databases">
        <title>Comparative genomics between pathogenic Norcardia.</title>
        <authorList>
            <person name="Zeng L."/>
        </authorList>
    </citation>
    <scope>NUCLEOTIDE SEQUENCE [LARGE SCALE GENOMIC DNA]</scope>
    <source>
        <strain evidence="1 2">NC_YFY_NT001</strain>
    </source>
</reference>
<organism evidence="1 2">
    <name type="scientific">Nocardia terpenica</name>
    <dbReference type="NCBI Taxonomy" id="455432"/>
    <lineage>
        <taxon>Bacteria</taxon>
        <taxon>Bacillati</taxon>
        <taxon>Actinomycetota</taxon>
        <taxon>Actinomycetes</taxon>
        <taxon>Mycobacteriales</taxon>
        <taxon>Nocardiaceae</taxon>
        <taxon>Nocardia</taxon>
    </lineage>
</organism>
<proteinExistence type="predicted"/>
<sequence>MTAAVIFLFTIGLGAAVVGAVHSHTAGHAPGAHACSPHAGVSVAQLQRRLAADCRRAPVGHTAPLVPFTVPQAHRAMLAHRDCDYRRCPRKAAAWDVVRPSIRSAVPGMTR</sequence>
<dbReference type="KEGG" id="ntp:CRH09_29530"/>
<name>A0A291RQU2_9NOCA</name>
<dbReference type="AlphaFoldDB" id="A0A291RQU2"/>
<evidence type="ECO:0000313" key="2">
    <source>
        <dbReference type="Proteomes" id="UP000221961"/>
    </source>
</evidence>